<dbReference type="EC" id="3.1.26.4" evidence="4 10"/>
<evidence type="ECO:0000256" key="2">
    <source>
        <dbReference type="ARBA" id="ARBA00005300"/>
    </source>
</evidence>
<dbReference type="Pfam" id="PF00075">
    <property type="entry name" value="RNase_H"/>
    <property type="match status" value="1"/>
</dbReference>
<feature type="binding site" evidence="10">
    <location>
        <position position="73"/>
    </location>
    <ligand>
        <name>Mg(2+)</name>
        <dbReference type="ChEBI" id="CHEBI:18420"/>
        <label>1</label>
    </ligand>
</feature>
<keyword evidence="13" id="KW-1185">Reference proteome</keyword>
<sequence length="149" mass="17044">MKKEKNIVYLYCDGACRGNPGPGGWGVLLRYNGHERQLYGGVPNTTNNQMELTAAIEGLKALKLSCYVIATTDSQYLRRGVTEWLPVWKKREWKTSGKKPVKNKALWEALEKEIERHTVCWQWVKGHSGHSENEIADRLANRGIDELLF</sequence>
<reference evidence="12 13" key="1">
    <citation type="journal article" date="2015" name="Genome Biol. Evol.">
        <title>Distinctive Genome Reduction Rates Revealed by Genomic Analyses of Two Coxiella-Like Endosymbionts in Ticks.</title>
        <authorList>
            <person name="Gottlieb Y."/>
            <person name="Lalzar I."/>
            <person name="Klasson L."/>
        </authorList>
    </citation>
    <scope>NUCLEOTIDE SEQUENCE [LARGE SCALE GENOMIC DNA]</scope>
    <source>
        <strain evidence="12 13">CRt</strain>
    </source>
</reference>
<evidence type="ECO:0000256" key="6">
    <source>
        <dbReference type="ARBA" id="ARBA00022723"/>
    </source>
</evidence>
<evidence type="ECO:0000256" key="10">
    <source>
        <dbReference type="HAMAP-Rule" id="MF_00042"/>
    </source>
</evidence>
<dbReference type="PANTHER" id="PTHR10642:SF26">
    <property type="entry name" value="RIBONUCLEASE H1"/>
    <property type="match status" value="1"/>
</dbReference>
<comment type="function">
    <text evidence="10">Endonuclease that specifically degrades the RNA of RNA-DNA hybrids.</text>
</comment>
<dbReference type="PROSITE" id="PS50879">
    <property type="entry name" value="RNASE_H_1"/>
    <property type="match status" value="1"/>
</dbReference>
<evidence type="ECO:0000256" key="4">
    <source>
        <dbReference type="ARBA" id="ARBA00012180"/>
    </source>
</evidence>
<dbReference type="NCBIfam" id="NF001236">
    <property type="entry name" value="PRK00203.1"/>
    <property type="match status" value="1"/>
</dbReference>
<feature type="binding site" evidence="10">
    <location>
        <position position="51"/>
    </location>
    <ligand>
        <name>Mg(2+)</name>
        <dbReference type="ChEBI" id="CHEBI:18420"/>
        <label>1</label>
    </ligand>
</feature>
<evidence type="ECO:0000256" key="3">
    <source>
        <dbReference type="ARBA" id="ARBA00011245"/>
    </source>
</evidence>
<keyword evidence="8 10" id="KW-0378">Hydrolase</keyword>
<keyword evidence="10" id="KW-0963">Cytoplasm</keyword>
<feature type="domain" description="RNase H type-1" evidence="11">
    <location>
        <begin position="4"/>
        <end position="145"/>
    </location>
</feature>
<feature type="binding site" evidence="10">
    <location>
        <position position="137"/>
    </location>
    <ligand>
        <name>Mg(2+)</name>
        <dbReference type="ChEBI" id="CHEBI:18420"/>
        <label>2</label>
    </ligand>
</feature>
<evidence type="ECO:0000313" key="13">
    <source>
        <dbReference type="Proteomes" id="UP000063965"/>
    </source>
</evidence>
<dbReference type="PANTHER" id="PTHR10642">
    <property type="entry name" value="RIBONUCLEASE H1"/>
    <property type="match status" value="1"/>
</dbReference>
<comment type="similarity">
    <text evidence="2 10">Belongs to the RNase H family.</text>
</comment>
<dbReference type="InterPro" id="IPR012337">
    <property type="entry name" value="RNaseH-like_sf"/>
</dbReference>
<feature type="binding site" evidence="10">
    <location>
        <position position="13"/>
    </location>
    <ligand>
        <name>Mg(2+)</name>
        <dbReference type="ChEBI" id="CHEBI:18420"/>
        <label>2</label>
    </ligand>
</feature>
<comment type="catalytic activity">
    <reaction evidence="1 10">
        <text>Endonucleolytic cleavage to 5'-phosphomonoester.</text>
        <dbReference type="EC" id="3.1.26.4"/>
    </reaction>
</comment>
<name>A0ABM5UV76_9COXI</name>
<evidence type="ECO:0000256" key="1">
    <source>
        <dbReference type="ARBA" id="ARBA00000077"/>
    </source>
</evidence>
<keyword evidence="9 10" id="KW-0460">Magnesium</keyword>
<keyword evidence="6 10" id="KW-0479">Metal-binding</keyword>
<dbReference type="EMBL" id="CP011126">
    <property type="protein sequence ID" value="AKQ33859.1"/>
    <property type="molecule type" value="Genomic_DNA"/>
</dbReference>
<keyword evidence="7 10" id="KW-0255">Endonuclease</keyword>
<evidence type="ECO:0000259" key="11">
    <source>
        <dbReference type="PROSITE" id="PS50879"/>
    </source>
</evidence>
<evidence type="ECO:0000256" key="8">
    <source>
        <dbReference type="ARBA" id="ARBA00022801"/>
    </source>
</evidence>
<gene>
    <name evidence="10 12" type="primary">rnhA</name>
    <name evidence="12" type="ORF">CleRT_12880</name>
</gene>
<dbReference type="InterPro" id="IPR036397">
    <property type="entry name" value="RNaseH_sf"/>
</dbReference>
<evidence type="ECO:0000313" key="12">
    <source>
        <dbReference type="EMBL" id="AKQ33859.1"/>
    </source>
</evidence>
<evidence type="ECO:0000256" key="5">
    <source>
        <dbReference type="ARBA" id="ARBA00022722"/>
    </source>
</evidence>
<evidence type="ECO:0000256" key="9">
    <source>
        <dbReference type="ARBA" id="ARBA00022842"/>
    </source>
</evidence>
<comment type="subunit">
    <text evidence="3 10">Monomer.</text>
</comment>
<dbReference type="Gene3D" id="3.30.420.10">
    <property type="entry name" value="Ribonuclease H-like superfamily/Ribonuclease H"/>
    <property type="match status" value="1"/>
</dbReference>
<dbReference type="InterPro" id="IPR002156">
    <property type="entry name" value="RNaseH_domain"/>
</dbReference>
<comment type="cofactor">
    <cofactor evidence="10">
        <name>Mg(2+)</name>
        <dbReference type="ChEBI" id="CHEBI:18420"/>
    </cofactor>
    <text evidence="10">Binds 1 Mg(2+) ion per subunit. May bind a second metal ion at a regulatory site, or after substrate binding.</text>
</comment>
<dbReference type="SUPFAM" id="SSF53098">
    <property type="entry name" value="Ribonuclease H-like"/>
    <property type="match status" value="1"/>
</dbReference>
<keyword evidence="5 10" id="KW-0540">Nuclease</keyword>
<evidence type="ECO:0000256" key="7">
    <source>
        <dbReference type="ARBA" id="ARBA00022759"/>
    </source>
</evidence>
<dbReference type="CDD" id="cd09278">
    <property type="entry name" value="RNase_HI_prokaryote_like"/>
    <property type="match status" value="1"/>
</dbReference>
<accession>A0ABM5UV76</accession>
<organism evidence="12 13">
    <name type="scientific">Candidatus Coxiella mudrowiae</name>
    <dbReference type="NCBI Taxonomy" id="2054173"/>
    <lineage>
        <taxon>Bacteria</taxon>
        <taxon>Pseudomonadati</taxon>
        <taxon>Pseudomonadota</taxon>
        <taxon>Gammaproteobacteria</taxon>
        <taxon>Legionellales</taxon>
        <taxon>Coxiellaceae</taxon>
        <taxon>Coxiella</taxon>
    </lineage>
</organism>
<dbReference type="InterPro" id="IPR050092">
    <property type="entry name" value="RNase_H"/>
</dbReference>
<comment type="subcellular location">
    <subcellularLocation>
        <location evidence="10">Cytoplasm</location>
    </subcellularLocation>
</comment>
<dbReference type="InterPro" id="IPR022892">
    <property type="entry name" value="RNaseHI"/>
</dbReference>
<proteinExistence type="inferred from homology"/>
<protein>
    <recommendedName>
        <fullName evidence="4 10">Ribonuclease H</fullName>
        <shortName evidence="10">RNase H</shortName>
        <ecNumber evidence="4 10">3.1.26.4</ecNumber>
    </recommendedName>
</protein>
<dbReference type="Proteomes" id="UP000063965">
    <property type="component" value="Chromosome"/>
</dbReference>
<feature type="binding site" evidence="10">
    <location>
        <position position="13"/>
    </location>
    <ligand>
        <name>Mg(2+)</name>
        <dbReference type="ChEBI" id="CHEBI:18420"/>
        <label>1</label>
    </ligand>
</feature>
<dbReference type="HAMAP" id="MF_00042">
    <property type="entry name" value="RNase_H"/>
    <property type="match status" value="1"/>
</dbReference>